<dbReference type="NCBIfam" id="TIGR00229">
    <property type="entry name" value="sensory_box"/>
    <property type="match status" value="1"/>
</dbReference>
<keyword evidence="2" id="KW-0288">FMN</keyword>
<evidence type="ECO:0000313" key="6">
    <source>
        <dbReference type="EMBL" id="WGH78286.1"/>
    </source>
</evidence>
<dbReference type="InterPro" id="IPR011495">
    <property type="entry name" value="Sig_transdc_His_kin_sub2_dim/P"/>
</dbReference>
<dbReference type="Gene3D" id="3.30.565.10">
    <property type="entry name" value="Histidine kinase-like ATPase, C-terminal domain"/>
    <property type="match status" value="1"/>
</dbReference>
<evidence type="ECO:0000256" key="3">
    <source>
        <dbReference type="ARBA" id="ARBA00022991"/>
    </source>
</evidence>
<dbReference type="CDD" id="cd00130">
    <property type="entry name" value="PAS"/>
    <property type="match status" value="1"/>
</dbReference>
<evidence type="ECO:0000259" key="5">
    <source>
        <dbReference type="PROSITE" id="PS50112"/>
    </source>
</evidence>
<reference evidence="6 7" key="1">
    <citation type="submission" date="2023-04" db="EMBL/GenBank/DDBJ databases">
        <title>Jannaschia ovalis sp. nov., a marine bacterium isolated from sea tidal flat.</title>
        <authorList>
            <person name="Kwon D.Y."/>
            <person name="Kim J.-J."/>
        </authorList>
    </citation>
    <scope>NUCLEOTIDE SEQUENCE [LARGE SCALE GENOMIC DNA]</scope>
    <source>
        <strain evidence="6 7">GRR-S6-38</strain>
    </source>
</reference>
<dbReference type="RefSeq" id="WP_279965037.1">
    <property type="nucleotide sequence ID" value="NZ_CP122537.1"/>
</dbReference>
<dbReference type="Pfam" id="PF13426">
    <property type="entry name" value="PAS_9"/>
    <property type="match status" value="1"/>
</dbReference>
<dbReference type="InterPro" id="IPR003594">
    <property type="entry name" value="HATPase_dom"/>
</dbReference>
<dbReference type="Pfam" id="PF02518">
    <property type="entry name" value="HATPase_c"/>
    <property type="match status" value="1"/>
</dbReference>
<organism evidence="6 7">
    <name type="scientific">Jannaschia ovalis</name>
    <dbReference type="NCBI Taxonomy" id="3038773"/>
    <lineage>
        <taxon>Bacteria</taxon>
        <taxon>Pseudomonadati</taxon>
        <taxon>Pseudomonadota</taxon>
        <taxon>Alphaproteobacteria</taxon>
        <taxon>Rhodobacterales</taxon>
        <taxon>Roseobacteraceae</taxon>
        <taxon>Jannaschia</taxon>
    </lineage>
</organism>
<name>A0ABY8LAW8_9RHOB</name>
<sequence length="378" mass="41414">MDSQISRNIYLEAGKNILAELPLSMVLTDPNRVDNPIVYVNRAFEQLTGYAYSACVGRNCRFLQNDDRDQDAVRELARAIAAREATTVTIRNYRVTGESFLNRLMIAPVNDEEGQLFAFVGIQTQVLEERPAADVPVERFDDQLSEMQHRVKNHLQMVASMIRMQSRDETSGKGGYGLLARRVEALALLYDEFSHPPQGRRERRYDVVSAGSYVSRVAATVGALDGRRNVRVNVDSDPVYMRTERAAQLGLLTSEVVSNTLQHAFDGRIEGVVDVSLKQMGGDRVRLQISDDGVGMGDTNWPEEGNLGARIVRGLAQQLGGEVNVISTGSGTVITLDFDNVLDTSLEADGTRVLADADGARAGADARGLLGAEDRPKG</sequence>
<dbReference type="Gene3D" id="3.30.450.20">
    <property type="entry name" value="PAS domain"/>
    <property type="match status" value="1"/>
</dbReference>
<dbReference type="SUPFAM" id="SSF55874">
    <property type="entry name" value="ATPase domain of HSP90 chaperone/DNA topoisomerase II/histidine kinase"/>
    <property type="match status" value="1"/>
</dbReference>
<dbReference type="PANTHER" id="PTHR47429">
    <property type="entry name" value="PROTEIN TWIN LOV 1"/>
    <property type="match status" value="1"/>
</dbReference>
<keyword evidence="1" id="KW-0285">Flavoprotein</keyword>
<dbReference type="InterPro" id="IPR036890">
    <property type="entry name" value="HATPase_C_sf"/>
</dbReference>
<dbReference type="EMBL" id="CP122537">
    <property type="protein sequence ID" value="WGH78286.1"/>
    <property type="molecule type" value="Genomic_DNA"/>
</dbReference>
<keyword evidence="7" id="KW-1185">Reference proteome</keyword>
<dbReference type="SMART" id="SM00387">
    <property type="entry name" value="HATPase_c"/>
    <property type="match status" value="1"/>
</dbReference>
<dbReference type="InterPro" id="IPR005467">
    <property type="entry name" value="His_kinase_dom"/>
</dbReference>
<accession>A0ABY8LAW8</accession>
<dbReference type="PANTHER" id="PTHR47429:SF2">
    <property type="entry name" value="PROTEIN TWIN LOV 1"/>
    <property type="match status" value="1"/>
</dbReference>
<protein>
    <submittedName>
        <fullName evidence="6">PAS domain-containing protein</fullName>
    </submittedName>
</protein>
<dbReference type="InterPro" id="IPR035965">
    <property type="entry name" value="PAS-like_dom_sf"/>
</dbReference>
<evidence type="ECO:0000256" key="1">
    <source>
        <dbReference type="ARBA" id="ARBA00022630"/>
    </source>
</evidence>
<evidence type="ECO:0000313" key="7">
    <source>
        <dbReference type="Proteomes" id="UP001243420"/>
    </source>
</evidence>
<feature type="domain" description="PAS" evidence="5">
    <location>
        <begin position="15"/>
        <end position="84"/>
    </location>
</feature>
<dbReference type="SUPFAM" id="SSF55785">
    <property type="entry name" value="PYP-like sensor domain (PAS domain)"/>
    <property type="match status" value="1"/>
</dbReference>
<dbReference type="InterPro" id="IPR000014">
    <property type="entry name" value="PAS"/>
</dbReference>
<proteinExistence type="predicted"/>
<dbReference type="PROSITE" id="PS50109">
    <property type="entry name" value="HIS_KIN"/>
    <property type="match status" value="1"/>
</dbReference>
<dbReference type="SMART" id="SM00091">
    <property type="entry name" value="PAS"/>
    <property type="match status" value="1"/>
</dbReference>
<dbReference type="Pfam" id="PF07568">
    <property type="entry name" value="HisKA_2"/>
    <property type="match status" value="1"/>
</dbReference>
<feature type="domain" description="Histidine kinase" evidence="4">
    <location>
        <begin position="146"/>
        <end position="342"/>
    </location>
</feature>
<dbReference type="Proteomes" id="UP001243420">
    <property type="component" value="Chromosome"/>
</dbReference>
<evidence type="ECO:0000256" key="2">
    <source>
        <dbReference type="ARBA" id="ARBA00022643"/>
    </source>
</evidence>
<evidence type="ECO:0000259" key="4">
    <source>
        <dbReference type="PROSITE" id="PS50109"/>
    </source>
</evidence>
<keyword evidence="3" id="KW-0157">Chromophore</keyword>
<dbReference type="PROSITE" id="PS50112">
    <property type="entry name" value="PAS"/>
    <property type="match status" value="1"/>
</dbReference>
<gene>
    <name evidence="6" type="ORF">P8627_14840</name>
</gene>